<dbReference type="InterPro" id="IPR011650">
    <property type="entry name" value="Peptidase_M20_dimer"/>
</dbReference>
<evidence type="ECO:0000259" key="3">
    <source>
        <dbReference type="Pfam" id="PF07687"/>
    </source>
</evidence>
<dbReference type="EMBL" id="NIXT01003965">
    <property type="protein sequence ID" value="OXE28794.1"/>
    <property type="molecule type" value="Genomic_DNA"/>
</dbReference>
<reference evidence="4 5" key="1">
    <citation type="journal article" date="2017" name="Appl. Environ. Microbiol.">
        <title>Parallel evolution of two clades of a major Atlantic endemic Vibrio parahaemolyticus pathogen lineage by independent acquisition of related pathogenicity islands.</title>
        <authorList>
            <person name="Xu F."/>
            <person name="Gonzalez-Escalona N."/>
            <person name="Drees K.P."/>
            <person name="Sebra R.P."/>
            <person name="Cooper V.S."/>
            <person name="Jones S.H."/>
            <person name="Whistler C.A."/>
        </authorList>
    </citation>
    <scope>NUCLEOTIDE SEQUENCE [LARGE SCALE GENOMIC DNA]</scope>
    <source>
        <strain evidence="4 5">MAVP-3</strain>
    </source>
</reference>
<dbReference type="AlphaFoldDB" id="A0A227J311"/>
<feature type="non-terminal residue" evidence="4">
    <location>
        <position position="96"/>
    </location>
</feature>
<proteinExistence type="predicted"/>
<dbReference type="InterPro" id="IPR036264">
    <property type="entry name" value="Bact_exopeptidase_dim_dom"/>
</dbReference>
<gene>
    <name evidence="4" type="ORF">CA163_32030</name>
</gene>
<sequence length="96" mass="10211">TIKGRPAHAGLAPEEGISAIMVAADAINQMKLLRIDEETTANIGMVNGGQATNIVMPELKIVAEARSLNGEKLEAQVNHMISTFESVCEKHGAEVE</sequence>
<evidence type="ECO:0000256" key="1">
    <source>
        <dbReference type="ARBA" id="ARBA00001947"/>
    </source>
</evidence>
<dbReference type="PANTHER" id="PTHR42994">
    <property type="entry name" value="PEPTIDASE T"/>
    <property type="match status" value="1"/>
</dbReference>
<dbReference type="SUPFAM" id="SSF55031">
    <property type="entry name" value="Bacterial exopeptidase dimerisation domain"/>
    <property type="match status" value="1"/>
</dbReference>
<accession>A0A227J311</accession>
<comment type="cofactor">
    <cofactor evidence="1">
        <name>Zn(2+)</name>
        <dbReference type="ChEBI" id="CHEBI:29105"/>
    </cofactor>
</comment>
<protein>
    <submittedName>
        <fullName evidence="4">Peptidase M20</fullName>
    </submittedName>
</protein>
<keyword evidence="2" id="KW-0862">Zinc</keyword>
<name>A0A227J311_VIBPH</name>
<dbReference type="Gene3D" id="3.30.70.360">
    <property type="match status" value="1"/>
</dbReference>
<dbReference type="Pfam" id="PF07687">
    <property type="entry name" value="M20_dimer"/>
    <property type="match status" value="1"/>
</dbReference>
<feature type="non-terminal residue" evidence="4">
    <location>
        <position position="1"/>
    </location>
</feature>
<organism evidence="4 5">
    <name type="scientific">Vibrio parahaemolyticus</name>
    <dbReference type="NCBI Taxonomy" id="670"/>
    <lineage>
        <taxon>Bacteria</taxon>
        <taxon>Pseudomonadati</taxon>
        <taxon>Pseudomonadota</taxon>
        <taxon>Gammaproteobacteria</taxon>
        <taxon>Vibrionales</taxon>
        <taxon>Vibrionaceae</taxon>
        <taxon>Vibrio</taxon>
    </lineage>
</organism>
<dbReference type="Proteomes" id="UP000214596">
    <property type="component" value="Unassembled WGS sequence"/>
</dbReference>
<comment type="caution">
    <text evidence="4">The sequence shown here is derived from an EMBL/GenBank/DDBJ whole genome shotgun (WGS) entry which is preliminary data.</text>
</comment>
<evidence type="ECO:0000313" key="5">
    <source>
        <dbReference type="Proteomes" id="UP000214596"/>
    </source>
</evidence>
<evidence type="ECO:0000313" key="4">
    <source>
        <dbReference type="EMBL" id="OXE28794.1"/>
    </source>
</evidence>
<evidence type="ECO:0000256" key="2">
    <source>
        <dbReference type="ARBA" id="ARBA00022833"/>
    </source>
</evidence>
<feature type="domain" description="Peptidase M20 dimerisation" evidence="3">
    <location>
        <begin position="1"/>
        <end position="89"/>
    </location>
</feature>
<dbReference type="GO" id="GO:0016787">
    <property type="term" value="F:hydrolase activity"/>
    <property type="evidence" value="ECO:0007669"/>
    <property type="project" value="UniProtKB-KW"/>
</dbReference>
<dbReference type="PANTHER" id="PTHR42994:SF2">
    <property type="entry name" value="PEPTIDASE"/>
    <property type="match status" value="1"/>
</dbReference>